<keyword evidence="2" id="KW-1185">Reference proteome</keyword>
<dbReference type="Proteomes" id="UP000325849">
    <property type="component" value="Unassembled WGS sequence"/>
</dbReference>
<organism evidence="1 2">
    <name type="scientific">Streptomyces adustus</name>
    <dbReference type="NCBI Taxonomy" id="1609272"/>
    <lineage>
        <taxon>Bacteria</taxon>
        <taxon>Bacillati</taxon>
        <taxon>Actinomycetota</taxon>
        <taxon>Actinomycetes</taxon>
        <taxon>Kitasatosporales</taxon>
        <taxon>Streptomycetaceae</taxon>
        <taxon>Streptomyces</taxon>
    </lineage>
</organism>
<dbReference type="EMBL" id="VJZD01000140">
    <property type="protein sequence ID" value="MPY35037.1"/>
    <property type="molecule type" value="Genomic_DNA"/>
</dbReference>
<comment type="caution">
    <text evidence="1">The sequence shown here is derived from an EMBL/GenBank/DDBJ whole genome shotgun (WGS) entry which is preliminary data.</text>
</comment>
<sequence length="140" mass="16101">MSDHFEAVFSCFLRDDIPASVLLALRWHLGLDDEEPEDLDPENSPYPLLVPNSNSRLPGGDVVSLRRTVQEFTTSGERYEWELFARCYWVDDFTLWLDDLLALIAPHVARPGYGGYLRDEYGTDLKIITFREGTYDPVDI</sequence>
<reference evidence="1 2" key="1">
    <citation type="submission" date="2019-07" db="EMBL/GenBank/DDBJ databases">
        <title>New species of Amycolatopsis and Streptomyces.</title>
        <authorList>
            <person name="Duangmal K."/>
            <person name="Teo W.F.A."/>
            <person name="Lipun K."/>
        </authorList>
    </citation>
    <scope>NUCLEOTIDE SEQUENCE [LARGE SCALE GENOMIC DNA]</scope>
    <source>
        <strain evidence="1 2">NBRC 109810</strain>
    </source>
</reference>
<dbReference type="OrthoDB" id="3430544at2"/>
<name>A0A5N8VII0_9ACTN</name>
<proteinExistence type="predicted"/>
<dbReference type="RefSeq" id="WP_152892783.1">
    <property type="nucleotide sequence ID" value="NZ_VJZD01000140.1"/>
</dbReference>
<evidence type="ECO:0000313" key="1">
    <source>
        <dbReference type="EMBL" id="MPY35037.1"/>
    </source>
</evidence>
<evidence type="ECO:0000313" key="2">
    <source>
        <dbReference type="Proteomes" id="UP000325849"/>
    </source>
</evidence>
<gene>
    <name evidence="1" type="ORF">FNH09_28475</name>
</gene>
<protein>
    <submittedName>
        <fullName evidence="1">Uncharacterized protein</fullName>
    </submittedName>
</protein>
<accession>A0A5N8VII0</accession>
<dbReference type="AlphaFoldDB" id="A0A5N8VII0"/>